<gene>
    <name evidence="3" type="ORF">S06H3_00466</name>
</gene>
<feature type="domain" description="RHS protein conserved region" evidence="2">
    <location>
        <begin position="390"/>
        <end position="423"/>
    </location>
</feature>
<sequence length="548" mass="60995">MKLGYTYQDNSNVASITDYINNNYTQAFAYDDLNRLTTVTSSAGNQSFTYDKVGNRMSKNGTNYQYYDYTNRLQQDHRNYTYDYDDNGNIIRHQLNASTIDSFAYDWNNRFIYYKKGAETVDFAYNASGLRVKKHYYNKEKGGDGGGLGSLFFDSSNDLGIKSRGPDSIYNKGRDIEKVHIKNSPQYLDFTLIHRHIFNEPGRLNLFITLDIDTMDNSGRISLPEDTMTKVSKKCAWEYCIYVNDYDYGYYNQNNSKISKPFGMLVVKTPGPSGIIKVKISKSLINNPDAIRYTIATFAPSQPPNLDTLFQGGSSACDIFPGTKETFGGEINGYGESTPLGDGITSNYTIYYLYNGINPIVEYAPNGSILARYIYAGGLHIAKVAGADTHYYHCDALGSPRKMTDKRGSTVWSAIYYPFGEMTAGSNNTHGFTGKEFDSEMGLNYFCQRYYDPEIGRFTTLDPQNSPTASPYAYCANCPLVFVDPTGESIERDIVMILGGYIGGTIGGLAFSKIGGGYLGIVTGAFGAIGGAYLGYQAAGWLWDHYNP</sequence>
<name>X1KHE2_9ZZZZ</name>
<accession>X1KHE2</accession>
<dbReference type="InterPro" id="IPR050708">
    <property type="entry name" value="T6SS_VgrG/RHS"/>
</dbReference>
<dbReference type="InterPro" id="IPR006530">
    <property type="entry name" value="YD"/>
</dbReference>
<dbReference type="PANTHER" id="PTHR32305:SF15">
    <property type="entry name" value="PROTEIN RHSA-RELATED"/>
    <property type="match status" value="1"/>
</dbReference>
<dbReference type="Pfam" id="PF03527">
    <property type="entry name" value="RHS"/>
    <property type="match status" value="1"/>
</dbReference>
<keyword evidence="1" id="KW-1133">Transmembrane helix</keyword>
<evidence type="ECO:0000256" key="1">
    <source>
        <dbReference type="SAM" id="Phobius"/>
    </source>
</evidence>
<feature type="transmembrane region" description="Helical" evidence="1">
    <location>
        <begin position="494"/>
        <end position="511"/>
    </location>
</feature>
<dbReference type="EMBL" id="BARV01000082">
    <property type="protein sequence ID" value="GAH93035.1"/>
    <property type="molecule type" value="Genomic_DNA"/>
</dbReference>
<reference evidence="3" key="1">
    <citation type="journal article" date="2014" name="Front. Microbiol.">
        <title>High frequency of phylogenetically diverse reductive dehalogenase-homologous genes in deep subseafloor sedimentary metagenomes.</title>
        <authorList>
            <person name="Kawai M."/>
            <person name="Futagami T."/>
            <person name="Toyoda A."/>
            <person name="Takaki Y."/>
            <person name="Nishi S."/>
            <person name="Hori S."/>
            <person name="Arai W."/>
            <person name="Tsubouchi T."/>
            <person name="Morono Y."/>
            <person name="Uchiyama I."/>
            <person name="Ito T."/>
            <person name="Fujiyama A."/>
            <person name="Inagaki F."/>
            <person name="Takami H."/>
        </authorList>
    </citation>
    <scope>NUCLEOTIDE SEQUENCE</scope>
    <source>
        <strain evidence="3">Expedition CK06-06</strain>
    </source>
</reference>
<dbReference type="NCBIfam" id="TIGR03696">
    <property type="entry name" value="Rhs_assc_core"/>
    <property type="match status" value="1"/>
</dbReference>
<organism evidence="3">
    <name type="scientific">marine sediment metagenome</name>
    <dbReference type="NCBI Taxonomy" id="412755"/>
    <lineage>
        <taxon>unclassified sequences</taxon>
        <taxon>metagenomes</taxon>
        <taxon>ecological metagenomes</taxon>
    </lineage>
</organism>
<dbReference type="AlphaFoldDB" id="X1KHE2"/>
<evidence type="ECO:0000313" key="3">
    <source>
        <dbReference type="EMBL" id="GAH93035.1"/>
    </source>
</evidence>
<comment type="caution">
    <text evidence="3">The sequence shown here is derived from an EMBL/GenBank/DDBJ whole genome shotgun (WGS) entry which is preliminary data.</text>
</comment>
<dbReference type="InterPro" id="IPR022385">
    <property type="entry name" value="Rhs_assc_core"/>
</dbReference>
<dbReference type="Gene3D" id="2.180.10.10">
    <property type="entry name" value="RHS repeat-associated core"/>
    <property type="match status" value="2"/>
</dbReference>
<feature type="transmembrane region" description="Helical" evidence="1">
    <location>
        <begin position="518"/>
        <end position="543"/>
    </location>
</feature>
<proteinExistence type="predicted"/>
<evidence type="ECO:0000259" key="2">
    <source>
        <dbReference type="Pfam" id="PF03527"/>
    </source>
</evidence>
<protein>
    <recommendedName>
        <fullName evidence="2">RHS protein conserved region domain-containing protein</fullName>
    </recommendedName>
</protein>
<keyword evidence="1" id="KW-0812">Transmembrane</keyword>
<keyword evidence="1" id="KW-0472">Membrane</keyword>
<dbReference type="InterPro" id="IPR001826">
    <property type="entry name" value="RHS"/>
</dbReference>
<dbReference type="NCBIfam" id="TIGR01643">
    <property type="entry name" value="YD_repeat_2x"/>
    <property type="match status" value="1"/>
</dbReference>
<dbReference type="PANTHER" id="PTHR32305">
    <property type="match status" value="1"/>
</dbReference>